<proteinExistence type="predicted"/>
<protein>
    <submittedName>
        <fullName evidence="1">Uncharacterized protein</fullName>
    </submittedName>
</protein>
<dbReference type="EMBL" id="OX395127">
    <property type="protein sequence ID" value="CAI5765975.1"/>
    <property type="molecule type" value="Genomic_DNA"/>
</dbReference>
<evidence type="ECO:0000313" key="1">
    <source>
        <dbReference type="EMBL" id="CAI5765975.1"/>
    </source>
</evidence>
<reference evidence="1" key="1">
    <citation type="submission" date="2022-12" db="EMBL/GenBank/DDBJ databases">
        <authorList>
            <person name="Alioto T."/>
            <person name="Alioto T."/>
            <person name="Gomez Garrido J."/>
        </authorList>
    </citation>
    <scope>NUCLEOTIDE SEQUENCE</scope>
</reference>
<name>A0AA35JUF2_9SAUR</name>
<organism evidence="1 2">
    <name type="scientific">Podarcis lilfordi</name>
    <name type="common">Lilford's wall lizard</name>
    <dbReference type="NCBI Taxonomy" id="74358"/>
    <lineage>
        <taxon>Eukaryota</taxon>
        <taxon>Metazoa</taxon>
        <taxon>Chordata</taxon>
        <taxon>Craniata</taxon>
        <taxon>Vertebrata</taxon>
        <taxon>Euteleostomi</taxon>
        <taxon>Lepidosauria</taxon>
        <taxon>Squamata</taxon>
        <taxon>Bifurcata</taxon>
        <taxon>Unidentata</taxon>
        <taxon>Episquamata</taxon>
        <taxon>Laterata</taxon>
        <taxon>Lacertibaenia</taxon>
        <taxon>Lacertidae</taxon>
        <taxon>Podarcis</taxon>
    </lineage>
</organism>
<keyword evidence="2" id="KW-1185">Reference proteome</keyword>
<sequence>MGLDVLVPAMDADADGINVSVEVEPGRTWNLSIPRRLLGISHCVTDSHALNDKLALKCRWLTLQLMLHKLSTEAA</sequence>
<dbReference type="AlphaFoldDB" id="A0AA35JUF2"/>
<accession>A0AA35JUF2</accession>
<gene>
    <name evidence="1" type="ORF">PODLI_1B029907</name>
</gene>
<evidence type="ECO:0000313" key="2">
    <source>
        <dbReference type="Proteomes" id="UP001178461"/>
    </source>
</evidence>
<dbReference type="Proteomes" id="UP001178461">
    <property type="component" value="Chromosome 2"/>
</dbReference>